<dbReference type="Proteomes" id="UP000305948">
    <property type="component" value="Unassembled WGS sequence"/>
</dbReference>
<feature type="compositionally biased region" description="Basic residues" evidence="2">
    <location>
        <begin position="421"/>
        <end position="432"/>
    </location>
</feature>
<feature type="compositionally biased region" description="Low complexity" evidence="2">
    <location>
        <begin position="10"/>
        <end position="23"/>
    </location>
</feature>
<feature type="region of interest" description="Disordered" evidence="2">
    <location>
        <begin position="1"/>
        <end position="101"/>
    </location>
</feature>
<protein>
    <submittedName>
        <fullName evidence="3">Uncharacterized protein</fullName>
    </submittedName>
</protein>
<gene>
    <name evidence="3" type="ORF">OE88DRAFT_526376</name>
</gene>
<feature type="coiled-coil region" evidence="1">
    <location>
        <begin position="264"/>
        <end position="305"/>
    </location>
</feature>
<accession>A0A5C3MXH3</accession>
<dbReference type="STRING" id="5364.A0A5C3MXH3"/>
<keyword evidence="4" id="KW-1185">Reference proteome</keyword>
<name>A0A5C3MXH3_9AGAM</name>
<evidence type="ECO:0000256" key="2">
    <source>
        <dbReference type="SAM" id="MobiDB-lite"/>
    </source>
</evidence>
<feature type="compositionally biased region" description="Polar residues" evidence="2">
    <location>
        <begin position="343"/>
        <end position="352"/>
    </location>
</feature>
<keyword evidence="1" id="KW-0175">Coiled coil</keyword>
<feature type="region of interest" description="Disordered" evidence="2">
    <location>
        <begin position="343"/>
        <end position="653"/>
    </location>
</feature>
<feature type="compositionally biased region" description="Polar residues" evidence="2">
    <location>
        <begin position="475"/>
        <end position="492"/>
    </location>
</feature>
<proteinExistence type="predicted"/>
<dbReference type="OrthoDB" id="3271284at2759"/>
<feature type="compositionally biased region" description="Basic and acidic residues" evidence="2">
    <location>
        <begin position="585"/>
        <end position="596"/>
    </location>
</feature>
<sequence length="653" mass="71561">MEYPGPEHYLSPSSATMSSSSPRSRPPLPGGPRLRKPPSKASLIQTEPSSDSFWHTPSPSGTEPSPVLPPIYEAPTASFVQRPTSTAEKSVQAPPPSARKIQVTPLPFPTPVSFEIPSTAFKGLPLEAARWTFSSDQLQQIVSRAIRQTAQESHLKLLSLEALDAEMPKEREQLETARFSAQAQYRFLAHRRNMLIQSLHSHAHMQDDSDSESTKTLKSLVSQLSSLVGTLDKHAITILQSTSHEHQISCLQEIHQSSALAIALRKLNASYKKRTEELRAARQRIEELEAELEEAWRCAEEVAEEADEDEEMKMAESEAGEDTMNSVLMAQVSGVLATGHTAQAKLTTSSSPADEKSLDETMSMSKASKRLSRASIASTATTCSRLTRVRSARKRSSRVTTASLRLPRNAVDEPADDSTKRARSRSRSRSRARSGAQAPWAMDAAEMPPVPRLQVDAAAGKEKDKGSSFLELDNGSKSTLEPQSGKRTSTYEVSDLMSGRLGGRNFDEGDTFGMHNHPFSAPHAKSQFGRPPEYTSDQDSPVDNDVLGISSARRGRPLSHDDRSIPSPAPAPSRVLSMQGPSRPPVDRRDSADSSIRESIPSPTPPHVRDERKSGGLKRGASTPQLKRTITEYLRIARPKRHTWGNRGSLDSV</sequence>
<feature type="compositionally biased region" description="Polar residues" evidence="2">
    <location>
        <begin position="375"/>
        <end position="385"/>
    </location>
</feature>
<dbReference type="EMBL" id="ML213519">
    <property type="protein sequence ID" value="TFK48448.1"/>
    <property type="molecule type" value="Genomic_DNA"/>
</dbReference>
<evidence type="ECO:0000256" key="1">
    <source>
        <dbReference type="SAM" id="Coils"/>
    </source>
</evidence>
<dbReference type="AlphaFoldDB" id="A0A5C3MXH3"/>
<reference evidence="3 4" key="1">
    <citation type="journal article" date="2019" name="Nat. Ecol. Evol.">
        <title>Megaphylogeny resolves global patterns of mushroom evolution.</title>
        <authorList>
            <person name="Varga T."/>
            <person name="Krizsan K."/>
            <person name="Foldi C."/>
            <person name="Dima B."/>
            <person name="Sanchez-Garcia M."/>
            <person name="Sanchez-Ramirez S."/>
            <person name="Szollosi G.J."/>
            <person name="Szarkandi J.G."/>
            <person name="Papp V."/>
            <person name="Albert L."/>
            <person name="Andreopoulos W."/>
            <person name="Angelini C."/>
            <person name="Antonin V."/>
            <person name="Barry K.W."/>
            <person name="Bougher N.L."/>
            <person name="Buchanan P."/>
            <person name="Buyck B."/>
            <person name="Bense V."/>
            <person name="Catcheside P."/>
            <person name="Chovatia M."/>
            <person name="Cooper J."/>
            <person name="Damon W."/>
            <person name="Desjardin D."/>
            <person name="Finy P."/>
            <person name="Geml J."/>
            <person name="Haridas S."/>
            <person name="Hughes K."/>
            <person name="Justo A."/>
            <person name="Karasinski D."/>
            <person name="Kautmanova I."/>
            <person name="Kiss B."/>
            <person name="Kocsube S."/>
            <person name="Kotiranta H."/>
            <person name="LaButti K.M."/>
            <person name="Lechner B.E."/>
            <person name="Liimatainen K."/>
            <person name="Lipzen A."/>
            <person name="Lukacs Z."/>
            <person name="Mihaltcheva S."/>
            <person name="Morgado L.N."/>
            <person name="Niskanen T."/>
            <person name="Noordeloos M.E."/>
            <person name="Ohm R.A."/>
            <person name="Ortiz-Santana B."/>
            <person name="Ovrebo C."/>
            <person name="Racz N."/>
            <person name="Riley R."/>
            <person name="Savchenko A."/>
            <person name="Shiryaev A."/>
            <person name="Soop K."/>
            <person name="Spirin V."/>
            <person name="Szebenyi C."/>
            <person name="Tomsovsky M."/>
            <person name="Tulloss R.E."/>
            <person name="Uehling J."/>
            <person name="Grigoriev I.V."/>
            <person name="Vagvolgyi C."/>
            <person name="Papp T."/>
            <person name="Martin F.M."/>
            <person name="Miettinen O."/>
            <person name="Hibbett D.S."/>
            <person name="Nagy L.G."/>
        </authorList>
    </citation>
    <scope>NUCLEOTIDE SEQUENCE [LARGE SCALE GENOMIC DNA]</scope>
    <source>
        <strain evidence="3 4">OMC1185</strain>
    </source>
</reference>
<organism evidence="3 4">
    <name type="scientific">Heliocybe sulcata</name>
    <dbReference type="NCBI Taxonomy" id="5364"/>
    <lineage>
        <taxon>Eukaryota</taxon>
        <taxon>Fungi</taxon>
        <taxon>Dikarya</taxon>
        <taxon>Basidiomycota</taxon>
        <taxon>Agaricomycotina</taxon>
        <taxon>Agaricomycetes</taxon>
        <taxon>Gloeophyllales</taxon>
        <taxon>Gloeophyllaceae</taxon>
        <taxon>Heliocybe</taxon>
    </lineage>
</organism>
<feature type="compositionally biased region" description="Polar residues" evidence="2">
    <location>
        <begin position="78"/>
        <end position="89"/>
    </location>
</feature>
<evidence type="ECO:0000313" key="3">
    <source>
        <dbReference type="EMBL" id="TFK48448.1"/>
    </source>
</evidence>
<evidence type="ECO:0000313" key="4">
    <source>
        <dbReference type="Proteomes" id="UP000305948"/>
    </source>
</evidence>
<feature type="compositionally biased region" description="Polar residues" evidence="2">
    <location>
        <begin position="42"/>
        <end position="63"/>
    </location>
</feature>
<feature type="compositionally biased region" description="Basic residues" evidence="2">
    <location>
        <begin position="387"/>
        <end position="397"/>
    </location>
</feature>